<feature type="transmembrane region" description="Helical" evidence="13">
    <location>
        <begin position="33"/>
        <end position="55"/>
    </location>
</feature>
<keyword evidence="15" id="KW-0282">Flagellum</keyword>
<sequence>MAESDGEDRTEDPTEKRKRDSREEGQLPRSRELGTVAVMLSGVGGLLMYGAFLGGKLLEVMRSNFSLRREEVMDERFMGTFLLASGKAAMLGMVPMIVLVVIAAIVGHIALGGFLFSGKVLAPKPSRMNPLSGITRMFSKNSLVELLKALGKFFIILGVSVLVLMSERTALLQIAKLPLEQALLHSMQVVGHATLLLALGLLIIAAVDVPFQIFSNRKKLMMTKQEIKDEYKDSEGKPEVKGKIRQMQRQMAQQRMMAEVPNADVVITNPTHFAVALKYDAAKGGAPVLVAKGSDFTALKIREIAQEHQVSLLESPGLARAVYYSTDVDQEIPAGLYVAVAQVLAYVYQLRQFRAGRGRKPKLSDLPIPPDLRRDEEGKAPT</sequence>
<proteinExistence type="inferred from homology"/>
<dbReference type="GO" id="GO:0009306">
    <property type="term" value="P:protein secretion"/>
    <property type="evidence" value="ECO:0007669"/>
    <property type="project" value="InterPro"/>
</dbReference>
<evidence type="ECO:0000256" key="4">
    <source>
        <dbReference type="ARBA" id="ARBA00022448"/>
    </source>
</evidence>
<feature type="compositionally biased region" description="Basic and acidic residues" evidence="14">
    <location>
        <begin position="371"/>
        <end position="382"/>
    </location>
</feature>
<name>A0A0U4VQR3_9PSED</name>
<keyword evidence="8 13" id="KW-0653">Protein transport</keyword>
<dbReference type="KEGG" id="por:APT59_14700"/>
<evidence type="ECO:0000256" key="8">
    <source>
        <dbReference type="ARBA" id="ARBA00022927"/>
    </source>
</evidence>
<keyword evidence="11 13" id="KW-1006">Bacterial flagellum protein export</keyword>
<keyword evidence="7 13" id="KW-1005">Bacterial flagellum biogenesis</keyword>
<evidence type="ECO:0000256" key="11">
    <source>
        <dbReference type="ARBA" id="ARBA00023225"/>
    </source>
</evidence>
<evidence type="ECO:0000256" key="12">
    <source>
        <dbReference type="ARBA" id="ARBA00025078"/>
    </source>
</evidence>
<dbReference type="Gene3D" id="6.10.250.2080">
    <property type="match status" value="1"/>
</dbReference>
<keyword evidence="15" id="KW-0966">Cell projection</keyword>
<comment type="subcellular location">
    <subcellularLocation>
        <location evidence="1">Cell membrane</location>
        <topology evidence="1">Multi-pass membrane protein</topology>
    </subcellularLocation>
</comment>
<keyword evidence="15" id="KW-0969">Cilium</keyword>
<feature type="transmembrane region" description="Helical" evidence="13">
    <location>
        <begin position="100"/>
        <end position="122"/>
    </location>
</feature>
<dbReference type="RefSeq" id="WP_059315544.1">
    <property type="nucleotide sequence ID" value="NZ_CP013987.1"/>
</dbReference>
<evidence type="ECO:0000256" key="3">
    <source>
        <dbReference type="ARBA" id="ARBA00021622"/>
    </source>
</evidence>
<dbReference type="OrthoDB" id="9807950at2"/>
<dbReference type="PRINTS" id="PR00950">
    <property type="entry name" value="TYPE3IMSPROT"/>
</dbReference>
<dbReference type="PANTHER" id="PTHR30531:SF12">
    <property type="entry name" value="FLAGELLAR BIOSYNTHETIC PROTEIN FLHB"/>
    <property type="match status" value="1"/>
</dbReference>
<keyword evidence="10 13" id="KW-0472">Membrane</keyword>
<dbReference type="SUPFAM" id="SSF160544">
    <property type="entry name" value="EscU C-terminal domain-like"/>
    <property type="match status" value="1"/>
</dbReference>
<dbReference type="EMBL" id="CP013987">
    <property type="protein sequence ID" value="ALZ85383.1"/>
    <property type="molecule type" value="Genomic_DNA"/>
</dbReference>
<dbReference type="AlphaFoldDB" id="A0A0U4VQR3"/>
<feature type="transmembrane region" description="Helical" evidence="13">
    <location>
        <begin position="143"/>
        <end position="165"/>
    </location>
</feature>
<dbReference type="Proteomes" id="UP000064137">
    <property type="component" value="Chromosome"/>
</dbReference>
<reference evidence="15 16" key="1">
    <citation type="submission" date="2016-01" db="EMBL/GenBank/DDBJ databases">
        <title>Annotation of Pseudomonas oryzihabitans USDA-ARS-USMARC-56511.</title>
        <authorList>
            <person name="Harhay G.P."/>
            <person name="Harhay D.M."/>
            <person name="Smith T.P.L."/>
            <person name="Bono J.L."/>
            <person name="Heaton M.P."/>
            <person name="Clawson M.L."/>
            <person name="Chitko-Mckown C.G."/>
            <person name="Capik S.F."/>
            <person name="DeDonder K.D."/>
            <person name="Apley M.D."/>
            <person name="Lubbers B.V."/>
            <person name="White B.J."/>
            <person name="Larson R.L."/>
        </authorList>
    </citation>
    <scope>NUCLEOTIDE SEQUENCE [LARGE SCALE GENOMIC DNA]</scope>
    <source>
        <strain evidence="15 16">USDA-ARS-USMARC-56511</strain>
    </source>
</reference>
<protein>
    <recommendedName>
        <fullName evidence="3 13">Flagellar biosynthetic protein FlhB</fullName>
    </recommendedName>
</protein>
<feature type="region of interest" description="Disordered" evidence="14">
    <location>
        <begin position="359"/>
        <end position="382"/>
    </location>
</feature>
<dbReference type="GO" id="GO:0044780">
    <property type="term" value="P:bacterial-type flagellum assembly"/>
    <property type="evidence" value="ECO:0007669"/>
    <property type="project" value="InterPro"/>
</dbReference>
<feature type="region of interest" description="Disordered" evidence="14">
    <location>
        <begin position="1"/>
        <end position="28"/>
    </location>
</feature>
<dbReference type="InterPro" id="IPR006135">
    <property type="entry name" value="T3SS_substrate_exporter"/>
</dbReference>
<dbReference type="Gene3D" id="3.40.1690.10">
    <property type="entry name" value="secretion proteins EscU"/>
    <property type="match status" value="1"/>
</dbReference>
<evidence type="ECO:0000256" key="2">
    <source>
        <dbReference type="ARBA" id="ARBA00010690"/>
    </source>
</evidence>
<dbReference type="PANTHER" id="PTHR30531">
    <property type="entry name" value="FLAGELLAR BIOSYNTHETIC PROTEIN FLHB"/>
    <property type="match status" value="1"/>
</dbReference>
<dbReference type="InterPro" id="IPR006136">
    <property type="entry name" value="FlhB"/>
</dbReference>
<keyword evidence="9 13" id="KW-1133">Transmembrane helix</keyword>
<dbReference type="InterPro" id="IPR029025">
    <property type="entry name" value="T3SS_substrate_exporter_C"/>
</dbReference>
<evidence type="ECO:0000256" key="5">
    <source>
        <dbReference type="ARBA" id="ARBA00022475"/>
    </source>
</evidence>
<feature type="compositionally biased region" description="Acidic residues" evidence="14">
    <location>
        <begin position="1"/>
        <end position="10"/>
    </location>
</feature>
<dbReference type="Pfam" id="PF01312">
    <property type="entry name" value="Bac_export_2"/>
    <property type="match status" value="1"/>
</dbReference>
<comment type="function">
    <text evidence="12 13">Required for formation of the rod structure in the basal body of the flagellar apparatus. Together with FliI and FliH, may constitute the export apparatus of flagellin.</text>
</comment>
<accession>A0A0U4VQR3</accession>
<dbReference type="GO" id="GO:0005886">
    <property type="term" value="C:plasma membrane"/>
    <property type="evidence" value="ECO:0007669"/>
    <property type="project" value="UniProtKB-SubCell"/>
</dbReference>
<gene>
    <name evidence="13" type="primary">flhB</name>
    <name evidence="15" type="ORF">APT59_14700</name>
</gene>
<keyword evidence="6 13" id="KW-0812">Transmembrane</keyword>
<dbReference type="NCBIfam" id="TIGR00328">
    <property type="entry name" value="flhB"/>
    <property type="match status" value="1"/>
</dbReference>
<evidence type="ECO:0000256" key="13">
    <source>
        <dbReference type="RuleBase" id="RU364091"/>
    </source>
</evidence>
<evidence type="ECO:0000256" key="10">
    <source>
        <dbReference type="ARBA" id="ARBA00023136"/>
    </source>
</evidence>
<feature type="compositionally biased region" description="Basic and acidic residues" evidence="14">
    <location>
        <begin position="11"/>
        <end position="28"/>
    </location>
</feature>
<evidence type="ECO:0000256" key="6">
    <source>
        <dbReference type="ARBA" id="ARBA00022692"/>
    </source>
</evidence>
<evidence type="ECO:0000313" key="15">
    <source>
        <dbReference type="EMBL" id="ALZ85383.1"/>
    </source>
</evidence>
<evidence type="ECO:0000256" key="1">
    <source>
        <dbReference type="ARBA" id="ARBA00004651"/>
    </source>
</evidence>
<evidence type="ECO:0000256" key="9">
    <source>
        <dbReference type="ARBA" id="ARBA00022989"/>
    </source>
</evidence>
<evidence type="ECO:0000256" key="7">
    <source>
        <dbReference type="ARBA" id="ARBA00022795"/>
    </source>
</evidence>
<evidence type="ECO:0000256" key="14">
    <source>
        <dbReference type="SAM" id="MobiDB-lite"/>
    </source>
</evidence>
<evidence type="ECO:0000313" key="16">
    <source>
        <dbReference type="Proteomes" id="UP000064137"/>
    </source>
</evidence>
<dbReference type="FunFam" id="3.40.1690.10:FF:000001">
    <property type="entry name" value="Flagellar biosynthetic protein FlhB"/>
    <property type="match status" value="1"/>
</dbReference>
<keyword evidence="4 13" id="KW-0813">Transport</keyword>
<organism evidence="15 16">
    <name type="scientific">Pseudomonas oryzihabitans</name>
    <dbReference type="NCBI Taxonomy" id="47885"/>
    <lineage>
        <taxon>Bacteria</taxon>
        <taxon>Pseudomonadati</taxon>
        <taxon>Pseudomonadota</taxon>
        <taxon>Gammaproteobacteria</taxon>
        <taxon>Pseudomonadales</taxon>
        <taxon>Pseudomonadaceae</taxon>
        <taxon>Pseudomonas</taxon>
    </lineage>
</organism>
<comment type="similarity">
    <text evidence="2 13">Belongs to the type III secretion exporter family.</text>
</comment>
<keyword evidence="5 13" id="KW-1003">Cell membrane</keyword>
<feature type="transmembrane region" description="Helical" evidence="13">
    <location>
        <begin position="193"/>
        <end position="214"/>
    </location>
</feature>